<dbReference type="PANTHER" id="PTHR12215:SF10">
    <property type="entry name" value="L-AMINOADIPATE-SEMIALDEHYDE DEHYDROGENASE-PHOSPHOPANTETHEINYL TRANSFERASE"/>
    <property type="match status" value="1"/>
</dbReference>
<dbReference type="InterPro" id="IPR008278">
    <property type="entry name" value="4-PPantetheinyl_Trfase_dom"/>
</dbReference>
<sequence>MTIILIGSGLPNFKSVNMQLYYATINALNPEAYQYYLHQLPDTEHSKVLKYRRPQDAYLSVLGKALLMRGLADNGYDDTLRDTYKVTEFGRPYMLNGPKFNISHSGIVAVCAISETPVGVDIENVTRMDIDVFEDHFIPEEWNLIQKATNPTAAFYTLWCKKEAVIKADGKGLSNSLTDVITLTDQTTLNETIYHTRLHFIYPDYIMATASTCGHEVIKLIQVDTI</sequence>
<dbReference type="Pfam" id="PF01648">
    <property type="entry name" value="ACPS"/>
    <property type="match status" value="1"/>
</dbReference>
<dbReference type="SUPFAM" id="SSF56214">
    <property type="entry name" value="4'-phosphopantetheinyl transferase"/>
    <property type="match status" value="2"/>
</dbReference>
<reference evidence="4 5" key="1">
    <citation type="journal article" date="2014" name="Curr. Microbiol.">
        <title>Spirosoma radiotolerans sp. nov., a gamma-radiation-resistant bacterium isolated from gamma ray-irradiated soil.</title>
        <authorList>
            <person name="Lee J.J."/>
            <person name="Srinivasan S."/>
            <person name="Lim S."/>
            <person name="Joe M."/>
            <person name="Im S."/>
            <person name="Bae S.I."/>
            <person name="Park K.R."/>
            <person name="Han J.H."/>
            <person name="Park S.H."/>
            <person name="Joo B.M."/>
            <person name="Park S.J."/>
            <person name="Kim M.K."/>
        </authorList>
    </citation>
    <scope>NUCLEOTIDE SEQUENCE [LARGE SCALE GENOMIC DNA]</scope>
    <source>
        <strain evidence="4 5">DG5A</strain>
    </source>
</reference>
<evidence type="ECO:0000256" key="2">
    <source>
        <dbReference type="ARBA" id="ARBA00022679"/>
    </source>
</evidence>
<dbReference type="OrthoDB" id="9808281at2"/>
<dbReference type="PATRIC" id="fig|1379870.5.peg.527"/>
<gene>
    <name evidence="4" type="ORF">SD10_02360</name>
</gene>
<dbReference type="AlphaFoldDB" id="A0A0E3V5S8"/>
<evidence type="ECO:0000313" key="4">
    <source>
        <dbReference type="EMBL" id="AKD53916.1"/>
    </source>
</evidence>
<dbReference type="InterPro" id="IPR050559">
    <property type="entry name" value="P-Pant_transferase_sf"/>
</dbReference>
<evidence type="ECO:0000259" key="3">
    <source>
        <dbReference type="Pfam" id="PF01648"/>
    </source>
</evidence>
<dbReference type="PANTHER" id="PTHR12215">
    <property type="entry name" value="PHOSPHOPANTETHEINE TRANSFERASE"/>
    <property type="match status" value="1"/>
</dbReference>
<evidence type="ECO:0000313" key="5">
    <source>
        <dbReference type="Proteomes" id="UP000033054"/>
    </source>
</evidence>
<dbReference type="GO" id="GO:0019878">
    <property type="term" value="P:lysine biosynthetic process via aminoadipic acid"/>
    <property type="evidence" value="ECO:0007669"/>
    <property type="project" value="TreeGrafter"/>
</dbReference>
<dbReference type="Proteomes" id="UP000033054">
    <property type="component" value="Chromosome"/>
</dbReference>
<comment type="similarity">
    <text evidence="1">Belongs to the P-Pant transferase superfamily. Gsp/Sfp/HetI/AcpT family.</text>
</comment>
<proteinExistence type="inferred from homology"/>
<dbReference type="HOGENOM" id="CLU_057011_6_1_10"/>
<dbReference type="Gene3D" id="3.90.470.20">
    <property type="entry name" value="4'-phosphopantetheinyl transferase domain"/>
    <property type="match status" value="2"/>
</dbReference>
<dbReference type="KEGG" id="srd:SD10_02360"/>
<protein>
    <recommendedName>
        <fullName evidence="3">4'-phosphopantetheinyl transferase domain-containing protein</fullName>
    </recommendedName>
</protein>
<dbReference type="GO" id="GO:0008897">
    <property type="term" value="F:holo-[acyl-carrier-protein] synthase activity"/>
    <property type="evidence" value="ECO:0007669"/>
    <property type="project" value="InterPro"/>
</dbReference>
<keyword evidence="5" id="KW-1185">Reference proteome</keyword>
<dbReference type="EMBL" id="CP010429">
    <property type="protein sequence ID" value="AKD53916.1"/>
    <property type="molecule type" value="Genomic_DNA"/>
</dbReference>
<evidence type="ECO:0000256" key="1">
    <source>
        <dbReference type="ARBA" id="ARBA00010990"/>
    </source>
</evidence>
<dbReference type="RefSeq" id="WP_046375512.1">
    <property type="nucleotide sequence ID" value="NZ_CP010429.1"/>
</dbReference>
<dbReference type="GO" id="GO:0005829">
    <property type="term" value="C:cytosol"/>
    <property type="evidence" value="ECO:0007669"/>
    <property type="project" value="TreeGrafter"/>
</dbReference>
<dbReference type="STRING" id="1379870.SD10_02360"/>
<feature type="domain" description="4'-phosphopantetheinyl transferase" evidence="3">
    <location>
        <begin position="117"/>
        <end position="196"/>
    </location>
</feature>
<dbReference type="GO" id="GO:0000287">
    <property type="term" value="F:magnesium ion binding"/>
    <property type="evidence" value="ECO:0007669"/>
    <property type="project" value="InterPro"/>
</dbReference>
<accession>A0A0E3V5S8</accession>
<keyword evidence="2" id="KW-0808">Transferase</keyword>
<name>A0A0E3V5S8_9BACT</name>
<dbReference type="InterPro" id="IPR037143">
    <property type="entry name" value="4-PPantetheinyl_Trfase_dom_sf"/>
</dbReference>
<organism evidence="4 5">
    <name type="scientific">Spirosoma radiotolerans</name>
    <dbReference type="NCBI Taxonomy" id="1379870"/>
    <lineage>
        <taxon>Bacteria</taxon>
        <taxon>Pseudomonadati</taxon>
        <taxon>Bacteroidota</taxon>
        <taxon>Cytophagia</taxon>
        <taxon>Cytophagales</taxon>
        <taxon>Cytophagaceae</taxon>
        <taxon>Spirosoma</taxon>
    </lineage>
</organism>